<keyword evidence="5" id="KW-1185">Reference proteome</keyword>
<feature type="domain" description="BD-FAE-like" evidence="3">
    <location>
        <begin position="42"/>
        <end position="236"/>
    </location>
</feature>
<dbReference type="KEGG" id="pcm:AY601_0310"/>
<organism evidence="4 5">
    <name type="scientific">Pedobacter cryoconitis</name>
    <dbReference type="NCBI Taxonomy" id="188932"/>
    <lineage>
        <taxon>Bacteria</taxon>
        <taxon>Pseudomonadati</taxon>
        <taxon>Bacteroidota</taxon>
        <taxon>Sphingobacteriia</taxon>
        <taxon>Sphingobacteriales</taxon>
        <taxon>Sphingobacteriaceae</taxon>
        <taxon>Pedobacter</taxon>
    </lineage>
</organism>
<keyword evidence="2" id="KW-0732">Signal</keyword>
<feature type="signal peptide" evidence="2">
    <location>
        <begin position="1"/>
        <end position="22"/>
    </location>
</feature>
<dbReference type="Pfam" id="PF20434">
    <property type="entry name" value="BD-FAE"/>
    <property type="match status" value="1"/>
</dbReference>
<proteinExistence type="predicted"/>
<dbReference type="PANTHER" id="PTHR48081:SF33">
    <property type="entry name" value="KYNURENINE FORMAMIDASE"/>
    <property type="match status" value="1"/>
</dbReference>
<dbReference type="InterPro" id="IPR029058">
    <property type="entry name" value="AB_hydrolase_fold"/>
</dbReference>
<evidence type="ECO:0000313" key="5">
    <source>
        <dbReference type="Proteomes" id="UP000071561"/>
    </source>
</evidence>
<evidence type="ECO:0000256" key="1">
    <source>
        <dbReference type="ARBA" id="ARBA00022801"/>
    </source>
</evidence>
<sequence precursor="true">MTPIKKLLMLFAFLGQFFALSAKVKVEKNINYTAANDKYRQLDVFYQHDVSTAKDVVIFIHGGSWSSGKKDIYWWLGRNLARKGVVTVNINYGLAPAYKYDRMAEDCAQAVKWVKEHVKEYGGNPERIFLMGHSAGGHLAELINDNPVYFKQAGIANPVKGVILNDAFGLDMIEYMSSAEKDNSYYDFLRTFSTDPLTWEKGSPLHYAANSKNPHLIFYGAKTYPAIQLQSERLNKLLNNAQVPSALHIIPKKKHVGMISQMVFGSNQLYDFILDFLKRT</sequence>
<dbReference type="PATRIC" id="fig|188932.3.peg.317"/>
<feature type="chain" id="PRO_5007280168" evidence="2">
    <location>
        <begin position="23"/>
        <end position="280"/>
    </location>
</feature>
<dbReference type="SUPFAM" id="SSF53474">
    <property type="entry name" value="alpha/beta-Hydrolases"/>
    <property type="match status" value="1"/>
</dbReference>
<dbReference type="EMBL" id="CP014504">
    <property type="protein sequence ID" value="AMP97275.1"/>
    <property type="molecule type" value="Genomic_DNA"/>
</dbReference>
<dbReference type="GO" id="GO:0016787">
    <property type="term" value="F:hydrolase activity"/>
    <property type="evidence" value="ECO:0007669"/>
    <property type="project" value="UniProtKB-KW"/>
</dbReference>
<dbReference type="Proteomes" id="UP000071561">
    <property type="component" value="Chromosome"/>
</dbReference>
<evidence type="ECO:0000259" key="3">
    <source>
        <dbReference type="Pfam" id="PF20434"/>
    </source>
</evidence>
<dbReference type="RefSeq" id="WP_084359015.1">
    <property type="nucleotide sequence ID" value="NZ_CP014504.1"/>
</dbReference>
<dbReference type="AlphaFoldDB" id="A0A127V7Q7"/>
<reference evidence="4 5" key="1">
    <citation type="submission" date="2016-03" db="EMBL/GenBank/DDBJ databases">
        <title>Complete genome sequence of Pedobacter cryoconitis PAMC 27485.</title>
        <authorList>
            <person name="Lee J."/>
            <person name="Kim O.-S."/>
        </authorList>
    </citation>
    <scope>NUCLEOTIDE SEQUENCE [LARGE SCALE GENOMIC DNA]</scope>
    <source>
        <strain evidence="4 5">PAMC 27485</strain>
    </source>
</reference>
<gene>
    <name evidence="4" type="ORF">AY601_0310</name>
</gene>
<dbReference type="PANTHER" id="PTHR48081">
    <property type="entry name" value="AB HYDROLASE SUPERFAMILY PROTEIN C4A8.06C"/>
    <property type="match status" value="1"/>
</dbReference>
<name>A0A127V7Q7_9SPHI</name>
<dbReference type="Gene3D" id="3.40.50.1820">
    <property type="entry name" value="alpha/beta hydrolase"/>
    <property type="match status" value="1"/>
</dbReference>
<keyword evidence="1" id="KW-0378">Hydrolase</keyword>
<accession>A0A127V7Q7</accession>
<protein>
    <submittedName>
        <fullName evidence="4">Esterase</fullName>
    </submittedName>
</protein>
<dbReference type="InterPro" id="IPR049492">
    <property type="entry name" value="BD-FAE-like_dom"/>
</dbReference>
<evidence type="ECO:0000313" key="4">
    <source>
        <dbReference type="EMBL" id="AMP97275.1"/>
    </source>
</evidence>
<dbReference type="InterPro" id="IPR050300">
    <property type="entry name" value="GDXG_lipolytic_enzyme"/>
</dbReference>
<evidence type="ECO:0000256" key="2">
    <source>
        <dbReference type="SAM" id="SignalP"/>
    </source>
</evidence>